<organism evidence="10 11">
    <name type="scientific">Actinomadura keratinilytica</name>
    <dbReference type="NCBI Taxonomy" id="547461"/>
    <lineage>
        <taxon>Bacteria</taxon>
        <taxon>Bacillati</taxon>
        <taxon>Actinomycetota</taxon>
        <taxon>Actinomycetes</taxon>
        <taxon>Streptosporangiales</taxon>
        <taxon>Thermomonosporaceae</taxon>
        <taxon>Actinomadura</taxon>
    </lineage>
</organism>
<evidence type="ECO:0000256" key="6">
    <source>
        <dbReference type="ARBA" id="ARBA00023136"/>
    </source>
</evidence>
<dbReference type="InterPro" id="IPR011527">
    <property type="entry name" value="ABC1_TM_dom"/>
</dbReference>
<dbReference type="RefSeq" id="WP_345019393.1">
    <property type="nucleotide sequence ID" value="NZ_BAABDO010000018.1"/>
</dbReference>
<feature type="transmembrane region" description="Helical" evidence="7">
    <location>
        <begin position="56"/>
        <end position="75"/>
    </location>
</feature>
<evidence type="ECO:0000256" key="3">
    <source>
        <dbReference type="ARBA" id="ARBA00022741"/>
    </source>
</evidence>
<comment type="subcellular location">
    <subcellularLocation>
        <location evidence="1">Cell membrane</location>
        <topology evidence="1">Multi-pass membrane protein</topology>
    </subcellularLocation>
</comment>
<feature type="transmembrane region" description="Helical" evidence="7">
    <location>
        <begin position="244"/>
        <end position="264"/>
    </location>
</feature>
<dbReference type="InterPro" id="IPR027417">
    <property type="entry name" value="P-loop_NTPase"/>
</dbReference>
<dbReference type="EMBL" id="BAABDO010000018">
    <property type="protein sequence ID" value="GAA4135579.1"/>
    <property type="molecule type" value="Genomic_DNA"/>
</dbReference>
<evidence type="ECO:0000259" key="9">
    <source>
        <dbReference type="PROSITE" id="PS50929"/>
    </source>
</evidence>
<feature type="domain" description="ABC transmembrane type-1" evidence="9">
    <location>
        <begin position="26"/>
        <end position="265"/>
    </location>
</feature>
<keyword evidence="5 7" id="KW-1133">Transmembrane helix</keyword>
<reference evidence="11" key="1">
    <citation type="journal article" date="2019" name="Int. J. Syst. Evol. Microbiol.">
        <title>The Global Catalogue of Microorganisms (GCM) 10K type strain sequencing project: providing services to taxonomists for standard genome sequencing and annotation.</title>
        <authorList>
            <consortium name="The Broad Institute Genomics Platform"/>
            <consortium name="The Broad Institute Genome Sequencing Center for Infectious Disease"/>
            <person name="Wu L."/>
            <person name="Ma J."/>
        </authorList>
    </citation>
    <scope>NUCLEOTIDE SEQUENCE [LARGE SCALE GENOMIC DNA]</scope>
    <source>
        <strain evidence="11">JCM 17316</strain>
    </source>
</reference>
<comment type="caution">
    <text evidence="10">The sequence shown here is derived from an EMBL/GenBank/DDBJ whole genome shotgun (WGS) entry which is preliminary data.</text>
</comment>
<keyword evidence="3" id="KW-0547">Nucleotide-binding</keyword>
<feature type="transmembrane region" description="Helical" evidence="7">
    <location>
        <begin position="131"/>
        <end position="155"/>
    </location>
</feature>
<proteinExistence type="predicted"/>
<evidence type="ECO:0000313" key="10">
    <source>
        <dbReference type="EMBL" id="GAA4135579.1"/>
    </source>
</evidence>
<dbReference type="InterPro" id="IPR003593">
    <property type="entry name" value="AAA+_ATPase"/>
</dbReference>
<dbReference type="PROSITE" id="PS50929">
    <property type="entry name" value="ABC_TM1F"/>
    <property type="match status" value="1"/>
</dbReference>
<keyword evidence="4 10" id="KW-0067">ATP-binding</keyword>
<dbReference type="SUPFAM" id="SSF52540">
    <property type="entry name" value="P-loop containing nucleoside triphosphate hydrolases"/>
    <property type="match status" value="1"/>
</dbReference>
<dbReference type="Gene3D" id="3.40.50.300">
    <property type="entry name" value="P-loop containing nucleotide triphosphate hydrolases"/>
    <property type="match status" value="1"/>
</dbReference>
<feature type="transmembrane region" description="Helical" evidence="7">
    <location>
        <begin position="161"/>
        <end position="178"/>
    </location>
</feature>
<dbReference type="GO" id="GO:0005524">
    <property type="term" value="F:ATP binding"/>
    <property type="evidence" value="ECO:0007669"/>
    <property type="project" value="UniProtKB-KW"/>
</dbReference>
<dbReference type="Proteomes" id="UP001500266">
    <property type="component" value="Unassembled WGS sequence"/>
</dbReference>
<dbReference type="InterPro" id="IPR039421">
    <property type="entry name" value="Type_1_exporter"/>
</dbReference>
<evidence type="ECO:0000256" key="2">
    <source>
        <dbReference type="ARBA" id="ARBA00022692"/>
    </source>
</evidence>
<dbReference type="PROSITE" id="PS50893">
    <property type="entry name" value="ABC_TRANSPORTER_2"/>
    <property type="match status" value="1"/>
</dbReference>
<dbReference type="InterPro" id="IPR003439">
    <property type="entry name" value="ABC_transporter-like_ATP-bd"/>
</dbReference>
<keyword evidence="11" id="KW-1185">Reference proteome</keyword>
<evidence type="ECO:0000256" key="1">
    <source>
        <dbReference type="ARBA" id="ARBA00004651"/>
    </source>
</evidence>
<name>A0ABP7YFR1_9ACTN</name>
<dbReference type="Pfam" id="PF00664">
    <property type="entry name" value="ABC_membrane"/>
    <property type="match status" value="1"/>
</dbReference>
<dbReference type="PANTHER" id="PTHR24221">
    <property type="entry name" value="ATP-BINDING CASSETTE SUB-FAMILY B"/>
    <property type="match status" value="1"/>
</dbReference>
<dbReference type="Pfam" id="PF00005">
    <property type="entry name" value="ABC_tran"/>
    <property type="match status" value="1"/>
</dbReference>
<keyword evidence="2 7" id="KW-0812">Transmembrane</keyword>
<evidence type="ECO:0000313" key="11">
    <source>
        <dbReference type="Proteomes" id="UP001500266"/>
    </source>
</evidence>
<evidence type="ECO:0000259" key="8">
    <source>
        <dbReference type="PROSITE" id="PS50893"/>
    </source>
</evidence>
<dbReference type="SMART" id="SM00382">
    <property type="entry name" value="AAA"/>
    <property type="match status" value="1"/>
</dbReference>
<accession>A0ABP7YFR1</accession>
<protein>
    <submittedName>
        <fullName evidence="10">ABC transporter ATP-binding protein</fullName>
    </submittedName>
</protein>
<dbReference type="Gene3D" id="1.20.1560.10">
    <property type="entry name" value="ABC transporter type 1, transmembrane domain"/>
    <property type="match status" value="1"/>
</dbReference>
<dbReference type="PANTHER" id="PTHR24221:SF654">
    <property type="entry name" value="ATP-BINDING CASSETTE SUB-FAMILY B MEMBER 6"/>
    <property type="match status" value="1"/>
</dbReference>
<dbReference type="InterPro" id="IPR036640">
    <property type="entry name" value="ABC1_TM_sf"/>
</dbReference>
<gene>
    <name evidence="10" type="ORF">GCM10022416_18320</name>
</gene>
<evidence type="ECO:0000256" key="5">
    <source>
        <dbReference type="ARBA" id="ARBA00022989"/>
    </source>
</evidence>
<dbReference type="InterPro" id="IPR017871">
    <property type="entry name" value="ABC_transporter-like_CS"/>
</dbReference>
<sequence length="597" mass="62655">MNHRSHALRGLLPALRPHRRMVARTIAACLVDQVALVVLITWLAHIVARAVIDKAAPGPAAICGFIGLVLLRSLATWRQMDLSHDLAYRVLAELRVRIYDGLARSAPARIAGRRSGDLAATAMNDIETLEFFYAHTTAQLLASGLVFACGTAVLGVLDPRLALAVLPAAAALLAHPLLGDRGRTARGQQVRAATARLSADAVDTVDGMRELLARNALDRRRRQLLDVGRRLALAQRAEARHDGAFTAVQDALVVLALIAVVAVVAENAAWAPAALALALSILAPVAASADALRQAGSLRASAARVKAATTAAPTAPPPARPVPLPDGPLGVRLCDVHFSYGGTPVLRGLNLTVPAGRMIALVGASGAGKTTVAHLMARFWDPAQGTVQLIAADTAVDLRDLADDDLRSAVALVGQDAALFHGTLRDNLRLAAPDADDVVFHQVIERCGVDRIAAALPDGLDSIVGERGATLSGGQRARVALARALLARPRVLILDEATAHVDTVGDAELARLLAETATTTIVIAHRPATIRRAQHIAVLENGEIVEEGTWAALTAASGPLTRLLTPTRDASPLRRAGLACHRSTEITSVPPHEADTL</sequence>
<dbReference type="SUPFAM" id="SSF90123">
    <property type="entry name" value="ABC transporter transmembrane region"/>
    <property type="match status" value="1"/>
</dbReference>
<dbReference type="PROSITE" id="PS00211">
    <property type="entry name" value="ABC_TRANSPORTER_1"/>
    <property type="match status" value="1"/>
</dbReference>
<evidence type="ECO:0000256" key="7">
    <source>
        <dbReference type="SAM" id="Phobius"/>
    </source>
</evidence>
<feature type="transmembrane region" description="Helical" evidence="7">
    <location>
        <begin position="21"/>
        <end position="44"/>
    </location>
</feature>
<keyword evidence="6 7" id="KW-0472">Membrane</keyword>
<feature type="domain" description="ABC transporter" evidence="8">
    <location>
        <begin position="331"/>
        <end position="566"/>
    </location>
</feature>
<evidence type="ECO:0000256" key="4">
    <source>
        <dbReference type="ARBA" id="ARBA00022840"/>
    </source>
</evidence>